<comment type="caution">
    <text evidence="2">The sequence shown here is derived from an EMBL/GenBank/DDBJ whole genome shotgun (WGS) entry which is preliminary data.</text>
</comment>
<evidence type="ECO:0000313" key="3">
    <source>
        <dbReference type="Proteomes" id="UP001209694"/>
    </source>
</evidence>
<dbReference type="Gene3D" id="3.30.70.1430">
    <property type="entry name" value="Multidrug efflux transporter AcrB pore domain"/>
    <property type="match status" value="1"/>
</dbReference>
<dbReference type="Proteomes" id="UP001209694">
    <property type="component" value="Unassembled WGS sequence"/>
</dbReference>
<dbReference type="GO" id="GO:0042910">
    <property type="term" value="F:xenobiotic transmembrane transporter activity"/>
    <property type="evidence" value="ECO:0007669"/>
    <property type="project" value="TreeGrafter"/>
</dbReference>
<evidence type="ECO:0000313" key="2">
    <source>
        <dbReference type="EMBL" id="MCW7515070.1"/>
    </source>
</evidence>
<feature type="transmembrane region" description="Helical" evidence="1">
    <location>
        <begin position="481"/>
        <end position="500"/>
    </location>
</feature>
<name>A0AAW5V3W0_9LEPT</name>
<proteinExistence type="predicted"/>
<dbReference type="Gene3D" id="3.30.2090.10">
    <property type="entry name" value="Multidrug efflux transporter AcrB TolC docking domain, DN and DC subdomains"/>
    <property type="match status" value="1"/>
</dbReference>
<feature type="transmembrane region" description="Helical" evidence="1">
    <location>
        <begin position="793"/>
        <end position="810"/>
    </location>
</feature>
<dbReference type="PANTHER" id="PTHR32063">
    <property type="match status" value="1"/>
</dbReference>
<dbReference type="AlphaFoldDB" id="A0AAW5V3W0"/>
<feature type="transmembrane region" description="Helical" evidence="1">
    <location>
        <begin position="275"/>
        <end position="295"/>
    </location>
</feature>
<dbReference type="SUPFAM" id="SSF82693">
    <property type="entry name" value="Multidrug efflux transporter AcrB pore domain, PN1, PN2, PC1 and PC2 subdomains"/>
    <property type="match status" value="1"/>
</dbReference>
<feature type="transmembrane region" description="Helical" evidence="1">
    <location>
        <begin position="369"/>
        <end position="390"/>
    </location>
</feature>
<sequence length="895" mass="104391">MFSFPNMNFSIAKRFPYQWVLFFGTVILVSLMTSREILISENKEIEHQHTLVISQNWPGKTTTQVEELLTKPWEMMLKSVSGYLELKSVSEFGNVTMHLKLNEGIGKEEIIRTIRNLYILNQDLFPKDVLFPRFMFDSGNDSNLILLRRISKTKSPPPAELLRKIQNVTGVKKISYQPESETEIQINLDHNFLLSGFSPSMTEIYKRLRHHLDSVSYDPGQNQYFLKEYPANPSEWKNVLLLAQGKTFLPLGKIASVSISNVHGKNHTRINGSSFESLVIFTNNAFQLIQLSFLLDSYLPEFPDWQFVFSSQEELIENIAFIFYFYLGIEGIYFLYFGIVKREWILCFIHTGTFLLFLIFLFFCLKCLGIPIGISGFVFLLLLKVQLPLISFRRMVVHKKQIFTGSLILILSLYFQLLPSSILNLLMIFLFALFFYPILLHLFLNLWKREGKQSFSLQDLQIQKLNELVSKKEPGSFNTNTVLTFSLYFVTFLYSFPVLFDPVSSFPHLDNIQLAKLEFPSYVAESERIRITKQVEQSILQKQLTNLLVVTHKNTRSDFYMKWKEGIHSLHFKNLPSEMGYFHFLEGMDGFESTILRFTNMDPNSLEKSVLKMIPWIQVQKKVSDVILGFQPSTEGVEFQTDAYQLTKMGVGIDPSIRETNLILQPNVVSKMLYGGKLVDVKLNSNHTISKENFQKQPVAVGNGKILYPESLRHYSTHQNLGKIYHKNAETSMEIIVKGEGINWNLMEDGIQTLLAKDKTQLAERSKSDHGTIKYQFIFLLLFQIPFFFRKKYWIELLSFLFAFVILCKCQSQFFSRNYDQLCFIPFLFIMFRMNSYQKKIPPFYLSFPYVGLLIVTYFYPWKSGVYLFQSLFLFQVFGIISDKCKNKLRMFRTR</sequence>
<protein>
    <submittedName>
        <fullName evidence="2">AcrB/AcrD/AcrF family protein</fullName>
    </submittedName>
</protein>
<dbReference type="Gene3D" id="3.30.70.1320">
    <property type="entry name" value="Multidrug efflux transporter AcrB pore domain like"/>
    <property type="match status" value="1"/>
</dbReference>
<gene>
    <name evidence="2" type="ORF">ND810_07870</name>
</gene>
<keyword evidence="1" id="KW-0812">Transmembrane</keyword>
<accession>A0AAW5V3W0</accession>
<feature type="transmembrane region" description="Helical" evidence="1">
    <location>
        <begin position="402"/>
        <end position="419"/>
    </location>
</feature>
<keyword evidence="1" id="KW-1133">Transmembrane helix</keyword>
<dbReference type="Gene3D" id="1.20.1640.10">
    <property type="entry name" value="Multidrug efflux transporter AcrB transmembrane domain"/>
    <property type="match status" value="1"/>
</dbReference>
<dbReference type="GO" id="GO:0005886">
    <property type="term" value="C:plasma membrane"/>
    <property type="evidence" value="ECO:0007669"/>
    <property type="project" value="TreeGrafter"/>
</dbReference>
<organism evidence="2 3">
    <name type="scientific">Leptospira levettii</name>
    <dbReference type="NCBI Taxonomy" id="2023178"/>
    <lineage>
        <taxon>Bacteria</taxon>
        <taxon>Pseudomonadati</taxon>
        <taxon>Spirochaetota</taxon>
        <taxon>Spirochaetia</taxon>
        <taxon>Leptospirales</taxon>
        <taxon>Leptospiraceae</taxon>
        <taxon>Leptospira</taxon>
    </lineage>
</organism>
<dbReference type="PANTHER" id="PTHR32063:SF0">
    <property type="entry name" value="SWARMING MOTILITY PROTEIN SWRC"/>
    <property type="match status" value="1"/>
</dbReference>
<dbReference type="EMBL" id="JAMQQD010000002">
    <property type="protein sequence ID" value="MCW7515070.1"/>
    <property type="molecule type" value="Genomic_DNA"/>
</dbReference>
<keyword evidence="1" id="KW-0472">Membrane</keyword>
<feature type="transmembrane region" description="Helical" evidence="1">
    <location>
        <begin position="425"/>
        <end position="447"/>
    </location>
</feature>
<feature type="transmembrane region" description="Helical" evidence="1">
    <location>
        <begin position="15"/>
        <end position="33"/>
    </location>
</feature>
<feature type="transmembrane region" description="Helical" evidence="1">
    <location>
        <begin position="315"/>
        <end position="337"/>
    </location>
</feature>
<dbReference type="InterPro" id="IPR001036">
    <property type="entry name" value="Acrflvin-R"/>
</dbReference>
<evidence type="ECO:0000256" key="1">
    <source>
        <dbReference type="SAM" id="Phobius"/>
    </source>
</evidence>
<reference evidence="2" key="1">
    <citation type="submission" date="2022-06" db="EMBL/GenBank/DDBJ databases">
        <title>Leptospira isolates from biofilms formed at urban environments.</title>
        <authorList>
            <person name="Ribeiro P.S."/>
            <person name="Sousa T."/>
            <person name="Carvalho N."/>
            <person name="Aburjaile F."/>
            <person name="Neves F."/>
            <person name="Oliveira D."/>
            <person name="Blanco L."/>
            <person name="Lima J."/>
            <person name="Costa F."/>
            <person name="Brenig B."/>
            <person name="Soares S."/>
            <person name="Ramos R."/>
            <person name="Goes-Neto A."/>
            <person name="Matiuzzi M."/>
            <person name="Azevedo V."/>
            <person name="Ristow P."/>
        </authorList>
    </citation>
    <scope>NUCLEOTIDE SEQUENCE</scope>
    <source>
        <strain evidence="2">VSF7</strain>
    </source>
</reference>
<feature type="transmembrane region" description="Helical" evidence="1">
    <location>
        <begin position="344"/>
        <end position="363"/>
    </location>
</feature>
<feature type="transmembrane region" description="Helical" evidence="1">
    <location>
        <begin position="841"/>
        <end position="860"/>
    </location>
</feature>
<feature type="transmembrane region" description="Helical" evidence="1">
    <location>
        <begin position="866"/>
        <end position="885"/>
    </location>
</feature>
<dbReference type="InterPro" id="IPR027463">
    <property type="entry name" value="AcrB_DN_DC_subdom"/>
</dbReference>